<comment type="caution">
    <text evidence="1">The sequence shown here is derived from an EMBL/GenBank/DDBJ whole genome shotgun (WGS) entry which is preliminary data.</text>
</comment>
<proteinExistence type="predicted"/>
<accession>A0A1F6TF57</accession>
<evidence type="ECO:0000313" key="1">
    <source>
        <dbReference type="EMBL" id="OGI43783.1"/>
    </source>
</evidence>
<name>A0A1F6TF57_9PROT</name>
<dbReference type="Proteomes" id="UP000177925">
    <property type="component" value="Unassembled WGS sequence"/>
</dbReference>
<dbReference type="EMBL" id="MFSS01000038">
    <property type="protein sequence ID" value="OGI43783.1"/>
    <property type="molecule type" value="Genomic_DNA"/>
</dbReference>
<dbReference type="AlphaFoldDB" id="A0A1F6TF57"/>
<sequence>MARVRTFFDIGSGVAVWPEAETGESADSMFLPTPWQGANARTTFATVNVAWMKRSGIREN</sequence>
<organism evidence="1 2">
    <name type="scientific">Candidatus Muproteobacteria bacterium RBG_16_64_11</name>
    <dbReference type="NCBI Taxonomy" id="1817758"/>
    <lineage>
        <taxon>Bacteria</taxon>
        <taxon>Pseudomonadati</taxon>
        <taxon>Pseudomonadota</taxon>
        <taxon>Candidatus Muproteobacteria</taxon>
    </lineage>
</organism>
<gene>
    <name evidence="1" type="ORF">A2150_02595</name>
</gene>
<reference evidence="1 2" key="1">
    <citation type="journal article" date="2016" name="Nat. Commun.">
        <title>Thousands of microbial genomes shed light on interconnected biogeochemical processes in an aquifer system.</title>
        <authorList>
            <person name="Anantharaman K."/>
            <person name="Brown C.T."/>
            <person name="Hug L.A."/>
            <person name="Sharon I."/>
            <person name="Castelle C.J."/>
            <person name="Probst A.J."/>
            <person name="Thomas B.C."/>
            <person name="Singh A."/>
            <person name="Wilkins M.J."/>
            <person name="Karaoz U."/>
            <person name="Brodie E.L."/>
            <person name="Williams K.H."/>
            <person name="Hubbard S.S."/>
            <person name="Banfield J.F."/>
        </authorList>
    </citation>
    <scope>NUCLEOTIDE SEQUENCE [LARGE SCALE GENOMIC DNA]</scope>
</reference>
<protein>
    <submittedName>
        <fullName evidence="1">Uncharacterized protein</fullName>
    </submittedName>
</protein>
<dbReference type="STRING" id="1817758.A2150_02595"/>
<evidence type="ECO:0000313" key="2">
    <source>
        <dbReference type="Proteomes" id="UP000177925"/>
    </source>
</evidence>